<sequence length="198" mass="21201">MWCRRAPSGGSAGPLPGPLRRAALKVIIKTVSGYCLSICLARWQASGRRHRPHGRGLREGYAAGLPPPPTTCCPSGVLPLRLPATPSSCYPQPRPLPTSRRICLGAAEGSTRALKLLTRRPGPHSPSRSPGPSSTSTSIGLLHKDRGHQNCLLWPRIDSELQFGCATQPWPGTSSPLPLASATTENPPRQVLVWSFDP</sequence>
<proteinExistence type="predicted"/>
<comment type="caution">
    <text evidence="2">The sequence shown here is derived from an EMBL/GenBank/DDBJ whole genome shotgun (WGS) entry which is preliminary data.</text>
</comment>
<reference evidence="2" key="1">
    <citation type="submission" date="2020-07" db="EMBL/GenBank/DDBJ databases">
        <title>The High-quality genome of the commercially important snow crab, Chionoecetes opilio.</title>
        <authorList>
            <person name="Jeong J.-H."/>
            <person name="Ryu S."/>
        </authorList>
    </citation>
    <scope>NUCLEOTIDE SEQUENCE</scope>
    <source>
        <strain evidence="2">MADBK_172401_WGS</strain>
        <tissue evidence="2">Digestive gland</tissue>
    </source>
</reference>
<dbReference type="AlphaFoldDB" id="A0A8J5CIA9"/>
<gene>
    <name evidence="2" type="ORF">GWK47_020585</name>
</gene>
<feature type="compositionally biased region" description="Low complexity" evidence="1">
    <location>
        <begin position="125"/>
        <end position="140"/>
    </location>
</feature>
<evidence type="ECO:0000256" key="1">
    <source>
        <dbReference type="SAM" id="MobiDB-lite"/>
    </source>
</evidence>
<feature type="region of interest" description="Disordered" evidence="1">
    <location>
        <begin position="118"/>
        <end position="140"/>
    </location>
</feature>
<accession>A0A8J5CIA9</accession>
<dbReference type="EMBL" id="JACEEZ010023299">
    <property type="protein sequence ID" value="KAG0711454.1"/>
    <property type="molecule type" value="Genomic_DNA"/>
</dbReference>
<dbReference type="Proteomes" id="UP000770661">
    <property type="component" value="Unassembled WGS sequence"/>
</dbReference>
<protein>
    <submittedName>
        <fullName evidence="2">Uncharacterized protein</fullName>
    </submittedName>
</protein>
<keyword evidence="3" id="KW-1185">Reference proteome</keyword>
<evidence type="ECO:0000313" key="3">
    <source>
        <dbReference type="Proteomes" id="UP000770661"/>
    </source>
</evidence>
<name>A0A8J5CIA9_CHIOP</name>
<organism evidence="2 3">
    <name type="scientific">Chionoecetes opilio</name>
    <name type="common">Atlantic snow crab</name>
    <name type="synonym">Cancer opilio</name>
    <dbReference type="NCBI Taxonomy" id="41210"/>
    <lineage>
        <taxon>Eukaryota</taxon>
        <taxon>Metazoa</taxon>
        <taxon>Ecdysozoa</taxon>
        <taxon>Arthropoda</taxon>
        <taxon>Crustacea</taxon>
        <taxon>Multicrustacea</taxon>
        <taxon>Malacostraca</taxon>
        <taxon>Eumalacostraca</taxon>
        <taxon>Eucarida</taxon>
        <taxon>Decapoda</taxon>
        <taxon>Pleocyemata</taxon>
        <taxon>Brachyura</taxon>
        <taxon>Eubrachyura</taxon>
        <taxon>Majoidea</taxon>
        <taxon>Majidae</taxon>
        <taxon>Chionoecetes</taxon>
    </lineage>
</organism>
<evidence type="ECO:0000313" key="2">
    <source>
        <dbReference type="EMBL" id="KAG0711454.1"/>
    </source>
</evidence>